<keyword evidence="7" id="KW-1185">Reference proteome</keyword>
<gene>
    <name evidence="6" type="ORF">M408DRAFT_332673</name>
</gene>
<accession>A0A0C3AS68</accession>
<dbReference type="PANTHER" id="PTHR12112">
    <property type="entry name" value="BNIP - RELATED"/>
    <property type="match status" value="1"/>
</dbReference>
<dbReference type="SUPFAM" id="SSF64182">
    <property type="entry name" value="DHH phosphoesterases"/>
    <property type="match status" value="1"/>
</dbReference>
<feature type="domain" description="DHHA2" evidence="5">
    <location>
        <begin position="263"/>
        <end position="413"/>
    </location>
</feature>
<dbReference type="EMBL" id="KN824346">
    <property type="protein sequence ID" value="KIM22899.1"/>
    <property type="molecule type" value="Genomic_DNA"/>
</dbReference>
<dbReference type="STRING" id="933852.A0A0C3AS68"/>
<evidence type="ECO:0000259" key="5">
    <source>
        <dbReference type="SMART" id="SM01131"/>
    </source>
</evidence>
<dbReference type="InterPro" id="IPR038763">
    <property type="entry name" value="DHH_sf"/>
</dbReference>
<keyword evidence="4" id="KW-0464">Manganese</keyword>
<dbReference type="OrthoDB" id="374045at2759"/>
<evidence type="ECO:0000256" key="2">
    <source>
        <dbReference type="ARBA" id="ARBA00022723"/>
    </source>
</evidence>
<dbReference type="Gene3D" id="3.90.1640.10">
    <property type="entry name" value="inorganic pyrophosphatase (n-terminal core)"/>
    <property type="match status" value="1"/>
</dbReference>
<keyword evidence="3" id="KW-0378">Hydrolase</keyword>
<dbReference type="AlphaFoldDB" id="A0A0C3AS68"/>
<sequence length="416" mass="45573">MSLAEIFTNSVNKVITILGFSSPTAAVPEPPKSDGTGVLNEFLRDRKERFLRDLASGSQDWTVVTGNEAGDLDSIASAIGYAFLSGDSNIIPLVQTPRDSLHLRPENMLAFSRASVDSALLLTSSDIPPPPAPQPSKYVLVDHNRLLPSLSGEVVAILDHHSDEEQHPNANPRVIKPVGSCASLVGTHFSDKWKTGSTDNLQSVALLLLSAILIDTGGLKAGGKAVDTDYEAAKLLVPHTGLATASSMANVEGQVPSALDQYSRQLLATKSSVEHLSTKDLLRRDYKEYVYADLRVGLATVPIGLKFLVKRNTEEFWNDVDAYMADQKLDILGVLTTYRSAKKRKHRRQLLFVVKPGNPDLEDKLFTGIGRDSELQCEERRIAGMGKRRARCWRQGNVKATRKQVAPLVKRILESK</sequence>
<reference evidence="6 7" key="1">
    <citation type="submission" date="2014-04" db="EMBL/GenBank/DDBJ databases">
        <authorList>
            <consortium name="DOE Joint Genome Institute"/>
            <person name="Kuo A."/>
            <person name="Zuccaro A."/>
            <person name="Kohler A."/>
            <person name="Nagy L.G."/>
            <person name="Floudas D."/>
            <person name="Copeland A."/>
            <person name="Barry K.W."/>
            <person name="Cichocki N."/>
            <person name="Veneault-Fourrey C."/>
            <person name="LaButti K."/>
            <person name="Lindquist E.A."/>
            <person name="Lipzen A."/>
            <person name="Lundell T."/>
            <person name="Morin E."/>
            <person name="Murat C."/>
            <person name="Sun H."/>
            <person name="Tunlid A."/>
            <person name="Henrissat B."/>
            <person name="Grigoriev I.V."/>
            <person name="Hibbett D.S."/>
            <person name="Martin F."/>
            <person name="Nordberg H.P."/>
            <person name="Cantor M.N."/>
            <person name="Hua S.X."/>
        </authorList>
    </citation>
    <scope>NUCLEOTIDE SEQUENCE [LARGE SCALE GENOMIC DNA]</scope>
    <source>
        <strain evidence="6 7">MAFF 305830</strain>
    </source>
</reference>
<protein>
    <recommendedName>
        <fullName evidence="5">DHHA2 domain-containing protein</fullName>
    </recommendedName>
</protein>
<evidence type="ECO:0000256" key="4">
    <source>
        <dbReference type="ARBA" id="ARBA00023211"/>
    </source>
</evidence>
<dbReference type="GO" id="GO:0004309">
    <property type="term" value="F:exopolyphosphatase activity"/>
    <property type="evidence" value="ECO:0007669"/>
    <property type="project" value="TreeGrafter"/>
</dbReference>
<dbReference type="GO" id="GO:0005737">
    <property type="term" value="C:cytoplasm"/>
    <property type="evidence" value="ECO:0007669"/>
    <property type="project" value="InterPro"/>
</dbReference>
<dbReference type="GO" id="GO:0046872">
    <property type="term" value="F:metal ion binding"/>
    <property type="evidence" value="ECO:0007669"/>
    <property type="project" value="UniProtKB-KW"/>
</dbReference>
<dbReference type="Pfam" id="PF01368">
    <property type="entry name" value="DHH"/>
    <property type="match status" value="1"/>
</dbReference>
<evidence type="ECO:0000256" key="3">
    <source>
        <dbReference type="ARBA" id="ARBA00022801"/>
    </source>
</evidence>
<proteinExistence type="predicted"/>
<dbReference type="PANTHER" id="PTHR12112:SF39">
    <property type="entry name" value="EG:152A3.5 PROTEIN (FBGN0003116_PN PROTEIN)"/>
    <property type="match status" value="1"/>
</dbReference>
<reference evidence="7" key="2">
    <citation type="submission" date="2015-01" db="EMBL/GenBank/DDBJ databases">
        <title>Evolutionary Origins and Diversification of the Mycorrhizal Mutualists.</title>
        <authorList>
            <consortium name="DOE Joint Genome Institute"/>
            <consortium name="Mycorrhizal Genomics Consortium"/>
            <person name="Kohler A."/>
            <person name="Kuo A."/>
            <person name="Nagy L.G."/>
            <person name="Floudas D."/>
            <person name="Copeland A."/>
            <person name="Barry K.W."/>
            <person name="Cichocki N."/>
            <person name="Veneault-Fourrey C."/>
            <person name="LaButti K."/>
            <person name="Lindquist E.A."/>
            <person name="Lipzen A."/>
            <person name="Lundell T."/>
            <person name="Morin E."/>
            <person name="Murat C."/>
            <person name="Riley R."/>
            <person name="Ohm R."/>
            <person name="Sun H."/>
            <person name="Tunlid A."/>
            <person name="Henrissat B."/>
            <person name="Grigoriev I.V."/>
            <person name="Hibbett D.S."/>
            <person name="Martin F."/>
        </authorList>
    </citation>
    <scope>NUCLEOTIDE SEQUENCE [LARGE SCALE GENOMIC DNA]</scope>
    <source>
        <strain evidence="7">MAFF 305830</strain>
    </source>
</reference>
<name>A0A0C3AS68_SERVB</name>
<evidence type="ECO:0000256" key="1">
    <source>
        <dbReference type="ARBA" id="ARBA00001936"/>
    </source>
</evidence>
<keyword evidence="2" id="KW-0479">Metal-binding</keyword>
<evidence type="ECO:0000313" key="6">
    <source>
        <dbReference type="EMBL" id="KIM22899.1"/>
    </source>
</evidence>
<comment type="cofactor">
    <cofactor evidence="1">
        <name>Mn(2+)</name>
        <dbReference type="ChEBI" id="CHEBI:29035"/>
    </cofactor>
</comment>
<dbReference type="HOGENOM" id="CLU_019358_1_1_1"/>
<dbReference type="InterPro" id="IPR038222">
    <property type="entry name" value="DHHA2_dom_sf"/>
</dbReference>
<dbReference type="InterPro" id="IPR004097">
    <property type="entry name" value="DHHA2"/>
</dbReference>
<dbReference type="Gene3D" id="3.10.310.20">
    <property type="entry name" value="DHHA2 domain"/>
    <property type="match status" value="1"/>
</dbReference>
<dbReference type="SMART" id="SM01131">
    <property type="entry name" value="DHHA2"/>
    <property type="match status" value="1"/>
</dbReference>
<dbReference type="Pfam" id="PF02833">
    <property type="entry name" value="DHHA2"/>
    <property type="match status" value="1"/>
</dbReference>
<dbReference type="Proteomes" id="UP000054097">
    <property type="component" value="Unassembled WGS sequence"/>
</dbReference>
<dbReference type="InterPro" id="IPR001667">
    <property type="entry name" value="DDH_dom"/>
</dbReference>
<organism evidence="6 7">
    <name type="scientific">Serendipita vermifera MAFF 305830</name>
    <dbReference type="NCBI Taxonomy" id="933852"/>
    <lineage>
        <taxon>Eukaryota</taxon>
        <taxon>Fungi</taxon>
        <taxon>Dikarya</taxon>
        <taxon>Basidiomycota</taxon>
        <taxon>Agaricomycotina</taxon>
        <taxon>Agaricomycetes</taxon>
        <taxon>Sebacinales</taxon>
        <taxon>Serendipitaceae</taxon>
        <taxon>Serendipita</taxon>
    </lineage>
</organism>
<evidence type="ECO:0000313" key="7">
    <source>
        <dbReference type="Proteomes" id="UP000054097"/>
    </source>
</evidence>